<dbReference type="InterPro" id="IPR011009">
    <property type="entry name" value="Kinase-like_dom_sf"/>
</dbReference>
<evidence type="ECO:0000313" key="11">
    <source>
        <dbReference type="EMBL" id="CAI2364770.1"/>
    </source>
</evidence>
<dbReference type="SUPFAM" id="SSF56112">
    <property type="entry name" value="Protein kinase-like (PK-like)"/>
    <property type="match status" value="1"/>
</dbReference>
<feature type="domain" description="Protein kinase" evidence="10">
    <location>
        <begin position="1"/>
        <end position="261"/>
    </location>
</feature>
<feature type="region of interest" description="Disordered" evidence="9">
    <location>
        <begin position="359"/>
        <end position="392"/>
    </location>
</feature>
<dbReference type="GO" id="GO:0004674">
    <property type="term" value="F:protein serine/threonine kinase activity"/>
    <property type="evidence" value="ECO:0007669"/>
    <property type="project" value="UniProtKB-KW"/>
</dbReference>
<dbReference type="PANTHER" id="PTHR44899:SF3">
    <property type="entry name" value="SERINE_THREONINE-PROTEIN KINASE NEK1"/>
    <property type="match status" value="1"/>
</dbReference>
<evidence type="ECO:0000256" key="1">
    <source>
        <dbReference type="ARBA" id="ARBA00012513"/>
    </source>
</evidence>
<feature type="region of interest" description="Disordered" evidence="9">
    <location>
        <begin position="304"/>
        <end position="330"/>
    </location>
</feature>
<dbReference type="EC" id="2.7.11.1" evidence="1"/>
<evidence type="ECO:0000259" key="10">
    <source>
        <dbReference type="PROSITE" id="PS50011"/>
    </source>
</evidence>
<dbReference type="PANTHER" id="PTHR44899">
    <property type="entry name" value="CAMK FAMILY PROTEIN KINASE"/>
    <property type="match status" value="1"/>
</dbReference>
<dbReference type="AlphaFoldDB" id="A0AAD1XBU0"/>
<comment type="catalytic activity">
    <reaction evidence="7">
        <text>L-threonyl-[protein] + ATP = O-phospho-L-threonyl-[protein] + ADP + H(+)</text>
        <dbReference type="Rhea" id="RHEA:46608"/>
        <dbReference type="Rhea" id="RHEA-COMP:11060"/>
        <dbReference type="Rhea" id="RHEA-COMP:11605"/>
        <dbReference type="ChEBI" id="CHEBI:15378"/>
        <dbReference type="ChEBI" id="CHEBI:30013"/>
        <dbReference type="ChEBI" id="CHEBI:30616"/>
        <dbReference type="ChEBI" id="CHEBI:61977"/>
        <dbReference type="ChEBI" id="CHEBI:456216"/>
        <dbReference type="EC" id="2.7.11.1"/>
    </reaction>
</comment>
<keyword evidence="6" id="KW-0067">ATP-binding</keyword>
<dbReference type="Pfam" id="PF00069">
    <property type="entry name" value="Pkinase"/>
    <property type="match status" value="1"/>
</dbReference>
<dbReference type="Gene3D" id="1.10.510.10">
    <property type="entry name" value="Transferase(Phosphotransferase) domain 1"/>
    <property type="match status" value="1"/>
</dbReference>
<dbReference type="InterPro" id="IPR051131">
    <property type="entry name" value="NEK_Ser/Thr_kinase_NIMA"/>
</dbReference>
<reference evidence="11" key="1">
    <citation type="submission" date="2023-07" db="EMBL/GenBank/DDBJ databases">
        <authorList>
            <consortium name="AG Swart"/>
            <person name="Singh M."/>
            <person name="Singh A."/>
            <person name="Seah K."/>
            <person name="Emmerich C."/>
        </authorList>
    </citation>
    <scope>NUCLEOTIDE SEQUENCE</scope>
    <source>
        <strain evidence="11">DP1</strain>
    </source>
</reference>
<proteinExistence type="predicted"/>
<evidence type="ECO:0000256" key="9">
    <source>
        <dbReference type="SAM" id="MobiDB-lite"/>
    </source>
</evidence>
<keyword evidence="2" id="KW-0723">Serine/threonine-protein kinase</keyword>
<keyword evidence="12" id="KW-1185">Reference proteome</keyword>
<evidence type="ECO:0000256" key="4">
    <source>
        <dbReference type="ARBA" id="ARBA00022741"/>
    </source>
</evidence>
<dbReference type="SMART" id="SM00220">
    <property type="entry name" value="S_TKc"/>
    <property type="match status" value="1"/>
</dbReference>
<keyword evidence="3" id="KW-0808">Transferase</keyword>
<dbReference type="EMBL" id="CAMPGE010005927">
    <property type="protein sequence ID" value="CAI2364770.1"/>
    <property type="molecule type" value="Genomic_DNA"/>
</dbReference>
<dbReference type="Gene3D" id="3.30.200.20">
    <property type="entry name" value="Phosphorylase Kinase, domain 1"/>
    <property type="match status" value="1"/>
</dbReference>
<evidence type="ECO:0000256" key="5">
    <source>
        <dbReference type="ARBA" id="ARBA00022777"/>
    </source>
</evidence>
<evidence type="ECO:0000313" key="12">
    <source>
        <dbReference type="Proteomes" id="UP001295684"/>
    </source>
</evidence>
<dbReference type="GO" id="GO:0005524">
    <property type="term" value="F:ATP binding"/>
    <property type="evidence" value="ECO:0007669"/>
    <property type="project" value="UniProtKB-KW"/>
</dbReference>
<protein>
    <recommendedName>
        <fullName evidence="1">non-specific serine/threonine protein kinase</fullName>
        <ecNumber evidence="1">2.7.11.1</ecNumber>
    </recommendedName>
</protein>
<name>A0AAD1XBU0_EUPCR</name>
<comment type="catalytic activity">
    <reaction evidence="8">
        <text>L-seryl-[protein] + ATP = O-phospho-L-seryl-[protein] + ADP + H(+)</text>
        <dbReference type="Rhea" id="RHEA:17989"/>
        <dbReference type="Rhea" id="RHEA-COMP:9863"/>
        <dbReference type="Rhea" id="RHEA-COMP:11604"/>
        <dbReference type="ChEBI" id="CHEBI:15378"/>
        <dbReference type="ChEBI" id="CHEBI:29999"/>
        <dbReference type="ChEBI" id="CHEBI:30616"/>
        <dbReference type="ChEBI" id="CHEBI:83421"/>
        <dbReference type="ChEBI" id="CHEBI:456216"/>
        <dbReference type="EC" id="2.7.11.1"/>
    </reaction>
</comment>
<organism evidence="11 12">
    <name type="scientific">Euplotes crassus</name>
    <dbReference type="NCBI Taxonomy" id="5936"/>
    <lineage>
        <taxon>Eukaryota</taxon>
        <taxon>Sar</taxon>
        <taxon>Alveolata</taxon>
        <taxon>Ciliophora</taxon>
        <taxon>Intramacronucleata</taxon>
        <taxon>Spirotrichea</taxon>
        <taxon>Hypotrichia</taxon>
        <taxon>Euplotida</taxon>
        <taxon>Euplotidae</taxon>
        <taxon>Moneuplotes</taxon>
    </lineage>
</organism>
<dbReference type="Proteomes" id="UP001295684">
    <property type="component" value="Unassembled WGS sequence"/>
</dbReference>
<evidence type="ECO:0000256" key="8">
    <source>
        <dbReference type="ARBA" id="ARBA00048679"/>
    </source>
</evidence>
<gene>
    <name evidence="11" type="ORF">ECRASSUSDP1_LOCUS6116</name>
</gene>
<sequence>MCFRLNTNYSTVYKVRRLSDYCIYALKKVKLGQLNDKEKANALNEVRILASINHQNIIQYKEAFIDEHTSNLCIVMEYGENGDLYERILNQKERKMYLPENHIWKYFIQITRALAHLHSMDTVHRDLKCANVFLMKDGTIKLGDLNVSKVCHGESLMFTQTGTPYYASPEVWRDKPYDYKCDIWSLGCVLYEITTLNPPFKAKDMKTLFKKVVKGHYPDIPYHYSDDLRNIIAMCLRVNMTSRPGASHLLQTKEVTKKMFLFEDECENNENTDPNQSRDTLLQTIKIKNNRKDNIFSLNNRLPKSKYNGFKSTKRSQSHEIKGSNPPNIFKEVFGRQSKRRLNTSKLTLLKKKINQSSSIQRRMKENENNYDNEFRPENNATKPRIGTVPQNKGIKKEGVTRIVLPKIRKKGYSNLENSHNGNNICLMKNCLPNLSKVHKSTHEMLPKERYLKYKSLLNKKKVETERYPPFGEKSRLQSSNSSQNMNAQEMALDKVYGTIDQQRNKL</sequence>
<evidence type="ECO:0000256" key="3">
    <source>
        <dbReference type="ARBA" id="ARBA00022679"/>
    </source>
</evidence>
<accession>A0AAD1XBU0</accession>
<evidence type="ECO:0000256" key="2">
    <source>
        <dbReference type="ARBA" id="ARBA00022527"/>
    </source>
</evidence>
<keyword evidence="4" id="KW-0547">Nucleotide-binding</keyword>
<evidence type="ECO:0000256" key="6">
    <source>
        <dbReference type="ARBA" id="ARBA00022840"/>
    </source>
</evidence>
<keyword evidence="5" id="KW-0418">Kinase</keyword>
<comment type="caution">
    <text evidence="11">The sequence shown here is derived from an EMBL/GenBank/DDBJ whole genome shotgun (WGS) entry which is preliminary data.</text>
</comment>
<evidence type="ECO:0000256" key="7">
    <source>
        <dbReference type="ARBA" id="ARBA00047899"/>
    </source>
</evidence>
<dbReference type="PROSITE" id="PS50011">
    <property type="entry name" value="PROTEIN_KINASE_DOM"/>
    <property type="match status" value="1"/>
</dbReference>
<feature type="region of interest" description="Disordered" evidence="9">
    <location>
        <begin position="465"/>
        <end position="485"/>
    </location>
</feature>
<feature type="compositionally biased region" description="Basic and acidic residues" evidence="9">
    <location>
        <begin position="363"/>
        <end position="377"/>
    </location>
</feature>
<dbReference type="InterPro" id="IPR000719">
    <property type="entry name" value="Prot_kinase_dom"/>
</dbReference>